<gene>
    <name evidence="2" type="ORF">AIOL_004265</name>
</gene>
<protein>
    <recommendedName>
        <fullName evidence="4">Lipoprotein</fullName>
    </recommendedName>
</protein>
<organism evidence="2 3">
    <name type="scientific">Candidatus Rhodobacter oscarellae</name>
    <dbReference type="NCBI Taxonomy" id="1675527"/>
    <lineage>
        <taxon>Bacteria</taxon>
        <taxon>Pseudomonadati</taxon>
        <taxon>Pseudomonadota</taxon>
        <taxon>Alphaproteobacteria</taxon>
        <taxon>Rhodobacterales</taxon>
        <taxon>Rhodobacter group</taxon>
        <taxon>Rhodobacter</taxon>
    </lineage>
</organism>
<dbReference type="STRING" id="1675527.AIOL_004265"/>
<dbReference type="EMBL" id="LFTY01000002">
    <property type="protein sequence ID" value="KMW59284.1"/>
    <property type="molecule type" value="Genomic_DNA"/>
</dbReference>
<dbReference type="Proteomes" id="UP000037178">
    <property type="component" value="Unassembled WGS sequence"/>
</dbReference>
<evidence type="ECO:0008006" key="4">
    <source>
        <dbReference type="Google" id="ProtNLM"/>
    </source>
</evidence>
<name>A0A0J9EC64_9RHOB</name>
<proteinExistence type="predicted"/>
<evidence type="ECO:0000256" key="1">
    <source>
        <dbReference type="SAM" id="SignalP"/>
    </source>
</evidence>
<evidence type="ECO:0000313" key="2">
    <source>
        <dbReference type="EMBL" id="KMW59284.1"/>
    </source>
</evidence>
<keyword evidence="3" id="KW-1185">Reference proteome</keyword>
<reference evidence="2 3" key="1">
    <citation type="submission" date="2015-06" db="EMBL/GenBank/DDBJ databases">
        <title>Draft genome sequence of an Alphaproteobacteria species associated to the Mediterranean sponge Oscarella lobularis.</title>
        <authorList>
            <person name="Jourda C."/>
            <person name="Santini S."/>
            <person name="Claverie J.-M."/>
        </authorList>
    </citation>
    <scope>NUCLEOTIDE SEQUENCE [LARGE SCALE GENOMIC DNA]</scope>
    <source>
        <strain evidence="2">IGS</strain>
    </source>
</reference>
<dbReference type="PROSITE" id="PS51257">
    <property type="entry name" value="PROKAR_LIPOPROTEIN"/>
    <property type="match status" value="1"/>
</dbReference>
<dbReference type="OrthoDB" id="5339359at2"/>
<sequence length="206" mass="22689">MIRAVLILPLLVALAACGAGDVPTRAQIDAPDLAAAAPDPDPAPIAALTDQNTAQLARLLLGLSPQVDPEEAARAASIAYSYTAQLKSEYGITDPPLIHNAKVNAGLRPRGLCWHWAEDMERRLKAEAFQTLELHRAIANHDNILIDHSTAIISAKGATMFDGVILDPWRKGGRLVWMPVLEDRRYGWRPRAEVLQYYRDRDTKRG</sequence>
<dbReference type="RefSeq" id="WP_053101334.1">
    <property type="nucleotide sequence ID" value="NZ_LFTY01000002.1"/>
</dbReference>
<dbReference type="AlphaFoldDB" id="A0A0J9EC64"/>
<evidence type="ECO:0000313" key="3">
    <source>
        <dbReference type="Proteomes" id="UP000037178"/>
    </source>
</evidence>
<keyword evidence="1" id="KW-0732">Signal</keyword>
<comment type="caution">
    <text evidence="2">The sequence shown here is derived from an EMBL/GenBank/DDBJ whole genome shotgun (WGS) entry which is preliminary data.</text>
</comment>
<dbReference type="PATRIC" id="fig|1675527.3.peg.4466"/>
<feature type="chain" id="PRO_5005318544" description="Lipoprotein" evidence="1">
    <location>
        <begin position="19"/>
        <end position="206"/>
    </location>
</feature>
<feature type="signal peptide" evidence="1">
    <location>
        <begin position="1"/>
        <end position="18"/>
    </location>
</feature>
<accession>A0A0J9EC64</accession>